<evidence type="ECO:0000259" key="2">
    <source>
        <dbReference type="Pfam" id="PF00501"/>
    </source>
</evidence>
<organism evidence="4 5">
    <name type="scientific">Pseudonocardia xishanensis</name>
    <dbReference type="NCBI Taxonomy" id="630995"/>
    <lineage>
        <taxon>Bacteria</taxon>
        <taxon>Bacillati</taxon>
        <taxon>Actinomycetota</taxon>
        <taxon>Actinomycetes</taxon>
        <taxon>Pseudonocardiales</taxon>
        <taxon>Pseudonocardiaceae</taxon>
        <taxon>Pseudonocardia</taxon>
    </lineage>
</organism>
<dbReference type="InterPro" id="IPR025110">
    <property type="entry name" value="AMP-bd_C"/>
</dbReference>
<dbReference type="PANTHER" id="PTHR24096:SF267">
    <property type="entry name" value="MALONATE--COA LIGASE ACSF3, MITOCHONDRIAL"/>
    <property type="match status" value="1"/>
</dbReference>
<dbReference type="EMBL" id="BAABGT010000083">
    <property type="protein sequence ID" value="GAA4554576.1"/>
    <property type="molecule type" value="Genomic_DNA"/>
</dbReference>
<proteinExistence type="predicted"/>
<name>A0ABP8RYE2_9PSEU</name>
<dbReference type="InterPro" id="IPR020845">
    <property type="entry name" value="AMP-binding_CS"/>
</dbReference>
<evidence type="ECO:0000259" key="3">
    <source>
        <dbReference type="Pfam" id="PF13193"/>
    </source>
</evidence>
<dbReference type="InterPro" id="IPR042099">
    <property type="entry name" value="ANL_N_sf"/>
</dbReference>
<dbReference type="PROSITE" id="PS00455">
    <property type="entry name" value="AMP_BINDING"/>
    <property type="match status" value="1"/>
</dbReference>
<dbReference type="Gene3D" id="3.40.50.12780">
    <property type="entry name" value="N-terminal domain of ligase-like"/>
    <property type="match status" value="1"/>
</dbReference>
<dbReference type="Pfam" id="PF13193">
    <property type="entry name" value="AMP-binding_C"/>
    <property type="match status" value="1"/>
</dbReference>
<dbReference type="SUPFAM" id="SSF56801">
    <property type="entry name" value="Acetyl-CoA synthetase-like"/>
    <property type="match status" value="1"/>
</dbReference>
<evidence type="ECO:0000313" key="4">
    <source>
        <dbReference type="EMBL" id="GAA4554576.1"/>
    </source>
</evidence>
<dbReference type="Pfam" id="PF00501">
    <property type="entry name" value="AMP-binding"/>
    <property type="match status" value="1"/>
</dbReference>
<feature type="region of interest" description="Disordered" evidence="1">
    <location>
        <begin position="1"/>
        <end position="30"/>
    </location>
</feature>
<reference evidence="5" key="1">
    <citation type="journal article" date="2019" name="Int. J. Syst. Evol. Microbiol.">
        <title>The Global Catalogue of Microorganisms (GCM) 10K type strain sequencing project: providing services to taxonomists for standard genome sequencing and annotation.</title>
        <authorList>
            <consortium name="The Broad Institute Genomics Platform"/>
            <consortium name="The Broad Institute Genome Sequencing Center for Infectious Disease"/>
            <person name="Wu L."/>
            <person name="Ma J."/>
        </authorList>
    </citation>
    <scope>NUCLEOTIDE SEQUENCE [LARGE SCALE GENOMIC DNA]</scope>
    <source>
        <strain evidence="5">JCM 17906</strain>
    </source>
</reference>
<evidence type="ECO:0000313" key="5">
    <source>
        <dbReference type="Proteomes" id="UP001501598"/>
    </source>
</evidence>
<accession>A0ABP8RYE2</accession>
<dbReference type="InterPro" id="IPR045851">
    <property type="entry name" value="AMP-bd_C_sf"/>
</dbReference>
<dbReference type="PANTHER" id="PTHR24096">
    <property type="entry name" value="LONG-CHAIN-FATTY-ACID--COA LIGASE"/>
    <property type="match status" value="1"/>
</dbReference>
<feature type="domain" description="AMP-dependent synthetase/ligase" evidence="2">
    <location>
        <begin position="39"/>
        <end position="363"/>
    </location>
</feature>
<feature type="domain" description="AMP-binding enzyme C-terminal" evidence="3">
    <location>
        <begin position="419"/>
        <end position="490"/>
    </location>
</feature>
<protein>
    <submittedName>
        <fullName evidence="4">Acyl-CoA synthetase</fullName>
    </submittedName>
</protein>
<evidence type="ECO:0000256" key="1">
    <source>
        <dbReference type="SAM" id="MobiDB-lite"/>
    </source>
</evidence>
<keyword evidence="5" id="KW-1185">Reference proteome</keyword>
<sequence length="513" mass="55075">MIDSTQGQGPEPRVRAYSTSDESPWPDGRRLLPHRRLARLARRHGTRTAVVGSSGSYSYTEFDDLVTRLASGLLALGARRGEVVAVCLDNIPEYLAMYYAASRGGFAYAPISRHAVAEEIDWLLAELAPRLVLGDVTSPAAVTVPEVLSAGSDRMPEGHDVRETDVMSLSFSSGTTGRPKMFGRDQRLREHYALEMALEMGLGAGDVNLVVAPLAHAAMQIAVSNLAVGAQVVVREKFDAATLFADVEAVGATNAMLVPTMITRLVDRPAPPCLTTVVSLGAPLVPQLKRRMAENWPGVGLYEMYGSTEAGMVTVLRPEEQHHHPEAVGKPAFLAEVVVCDEAGRSLGTGELGTIYVRGPMTATVMGSIPAPELPGPLRGGGWIGFGDLGEFDAEGFLSLTARRDDLILSGALNVYPAEVERVLLEIPGVDAAAVVGVEDPEWGQVVCATLVGSVTEDVVAEHCAARLATYKRPRRIRFLDHLPTSPNGKLSRSRLREFLNAEAPVTDLDRSR</sequence>
<dbReference type="RefSeq" id="WP_345424165.1">
    <property type="nucleotide sequence ID" value="NZ_BAABGT010000083.1"/>
</dbReference>
<dbReference type="Proteomes" id="UP001501598">
    <property type="component" value="Unassembled WGS sequence"/>
</dbReference>
<gene>
    <name evidence="4" type="ORF">GCM10023175_52800</name>
</gene>
<comment type="caution">
    <text evidence="4">The sequence shown here is derived from an EMBL/GenBank/DDBJ whole genome shotgun (WGS) entry which is preliminary data.</text>
</comment>
<dbReference type="InterPro" id="IPR000873">
    <property type="entry name" value="AMP-dep_synth/lig_dom"/>
</dbReference>
<dbReference type="Gene3D" id="3.30.300.30">
    <property type="match status" value="1"/>
</dbReference>